<keyword evidence="2" id="KW-1185">Reference proteome</keyword>
<dbReference type="OrthoDB" id="706756at2"/>
<dbReference type="Proteomes" id="UP000193804">
    <property type="component" value="Unassembled WGS sequence"/>
</dbReference>
<dbReference type="RefSeq" id="WP_085516176.1">
    <property type="nucleotide sequence ID" value="NZ_FXAW01000002.1"/>
</dbReference>
<protein>
    <recommendedName>
        <fullName evidence="3">Membrane or secreted protein</fullName>
    </recommendedName>
</protein>
<proteinExistence type="predicted"/>
<gene>
    <name evidence="1" type="ORF">SAMN05661096_01208</name>
</gene>
<name>A0A1X7J1R4_9BACT</name>
<evidence type="ECO:0000313" key="2">
    <source>
        <dbReference type="Proteomes" id="UP000193804"/>
    </source>
</evidence>
<dbReference type="EMBL" id="FXAW01000002">
    <property type="protein sequence ID" value="SMG21601.1"/>
    <property type="molecule type" value="Genomic_DNA"/>
</dbReference>
<reference evidence="2" key="1">
    <citation type="submission" date="2017-04" db="EMBL/GenBank/DDBJ databases">
        <authorList>
            <person name="Varghese N."/>
            <person name="Submissions S."/>
        </authorList>
    </citation>
    <scope>NUCLEOTIDE SEQUENCE [LARGE SCALE GENOMIC DNA]</scope>
    <source>
        <strain evidence="2">DSM 4125</strain>
    </source>
</reference>
<accession>A0A1X7J1R4</accession>
<dbReference type="AlphaFoldDB" id="A0A1X7J1R4"/>
<evidence type="ECO:0008006" key="3">
    <source>
        <dbReference type="Google" id="ProtNLM"/>
    </source>
</evidence>
<sequence>MKTLILGISVFLLTAFSYQKSNILRGGWETKTDEGLIGQWIMAENHFAVTFYNGNEFKYTYGGNWNLTDNNQIQLHYEFHSDDKDKVGQTAKLDYALKGKKLEIGGRTWKRTDNNKPGDLAGAWVITGRERNGEMNTMTPGARKTMKILSGTYFQWIAYNSETGDFMGTGGGNYTTKDGQYTEIIKFFSRDSSRVGAELVFSYELKDGEWHHSGKSSKGDPIYEIWSDRVDLGI</sequence>
<dbReference type="STRING" id="1028.SAMN05661096_01208"/>
<evidence type="ECO:0000313" key="1">
    <source>
        <dbReference type="EMBL" id="SMG21601.1"/>
    </source>
</evidence>
<organism evidence="1 2">
    <name type="scientific">Marivirga sericea</name>
    <dbReference type="NCBI Taxonomy" id="1028"/>
    <lineage>
        <taxon>Bacteria</taxon>
        <taxon>Pseudomonadati</taxon>
        <taxon>Bacteroidota</taxon>
        <taxon>Cytophagia</taxon>
        <taxon>Cytophagales</taxon>
        <taxon>Marivirgaceae</taxon>
        <taxon>Marivirga</taxon>
    </lineage>
</organism>
<dbReference type="Gene3D" id="2.40.128.490">
    <property type="entry name" value="Uncharacterised protein PF14869, DUF4488"/>
    <property type="match status" value="1"/>
</dbReference>